<reference evidence="1" key="1">
    <citation type="submission" date="2021-04" db="EMBL/GenBank/DDBJ databases">
        <authorList>
            <person name="Chebbi M.A.C M."/>
        </authorList>
    </citation>
    <scope>NUCLEOTIDE SEQUENCE</scope>
</reference>
<name>A0A8J2EH45_COTCN</name>
<accession>A0A8J2EH45</accession>
<protein>
    <submittedName>
        <fullName evidence="1">Uncharacterized protein</fullName>
    </submittedName>
</protein>
<evidence type="ECO:0000313" key="2">
    <source>
        <dbReference type="Proteomes" id="UP000786811"/>
    </source>
</evidence>
<gene>
    <name evidence="1" type="ORF">HICCMSTLAB_LOCUS1533</name>
</gene>
<dbReference type="AlphaFoldDB" id="A0A8J2EH45"/>
<organism evidence="1 2">
    <name type="scientific">Cotesia congregata</name>
    <name type="common">Parasitoid wasp</name>
    <name type="synonym">Apanteles congregatus</name>
    <dbReference type="NCBI Taxonomy" id="51543"/>
    <lineage>
        <taxon>Eukaryota</taxon>
        <taxon>Metazoa</taxon>
        <taxon>Ecdysozoa</taxon>
        <taxon>Arthropoda</taxon>
        <taxon>Hexapoda</taxon>
        <taxon>Insecta</taxon>
        <taxon>Pterygota</taxon>
        <taxon>Neoptera</taxon>
        <taxon>Endopterygota</taxon>
        <taxon>Hymenoptera</taxon>
        <taxon>Apocrita</taxon>
        <taxon>Ichneumonoidea</taxon>
        <taxon>Braconidae</taxon>
        <taxon>Microgastrinae</taxon>
        <taxon>Cotesia</taxon>
    </lineage>
</organism>
<dbReference type="Proteomes" id="UP000786811">
    <property type="component" value="Unassembled WGS sequence"/>
</dbReference>
<evidence type="ECO:0000313" key="1">
    <source>
        <dbReference type="EMBL" id="CAG5075379.1"/>
    </source>
</evidence>
<keyword evidence="2" id="KW-1185">Reference proteome</keyword>
<dbReference type="EMBL" id="CAJNRD030001116">
    <property type="protein sequence ID" value="CAG5075379.1"/>
    <property type="molecule type" value="Genomic_DNA"/>
</dbReference>
<sequence length="274" mass="30834">MSKTRDEWIKWFTSDQKIQNYHVGDDTVEFRGYVLCVEGTCYVRTTYDPRTLLFKMYGSNGKSQIIKITFWGKNATKWSPMVSERSIVRIQCAKAGVSNNQWRGSVVPTASTELTIQANSVLTFEAEKFLDITTVNPVPVVYEEVLLKDIAAHDEDKKIKVQGWIKVPFGQVTHGGGSRGCGTIVDHEWRIRVIVRLFTDNPKLVLGARVSVSGVYISNEGSSLSCDNIKNVEIMPEENILSEDELLTMGFITPKRKIEDSTDEPSTKRSPFDG</sequence>
<proteinExistence type="predicted"/>
<comment type="caution">
    <text evidence="1">The sequence shown here is derived from an EMBL/GenBank/DDBJ whole genome shotgun (WGS) entry which is preliminary data.</text>
</comment>
<dbReference type="OrthoDB" id="7648950at2759"/>